<evidence type="ECO:0000313" key="2">
    <source>
        <dbReference type="Proteomes" id="UP000236370"/>
    </source>
</evidence>
<dbReference type="Gene3D" id="3.30.505.10">
    <property type="entry name" value="SH2 domain"/>
    <property type="match status" value="1"/>
</dbReference>
<protein>
    <submittedName>
        <fullName evidence="1">STAT1 isoform 5</fullName>
    </submittedName>
</protein>
<dbReference type="InterPro" id="IPR036860">
    <property type="entry name" value="SH2_dom_sf"/>
</dbReference>
<dbReference type="SUPFAM" id="SSF55550">
    <property type="entry name" value="SH2 domain"/>
    <property type="match status" value="1"/>
</dbReference>
<dbReference type="AlphaFoldDB" id="A0A2J8N4G9"/>
<proteinExistence type="predicted"/>
<feature type="non-terminal residue" evidence="1">
    <location>
        <position position="1"/>
    </location>
</feature>
<gene>
    <name evidence="1" type="ORF">CK820_G0014689</name>
</gene>
<name>A0A2J8N4G9_PANTR</name>
<dbReference type="Proteomes" id="UP000236370">
    <property type="component" value="Unassembled WGS sequence"/>
</dbReference>
<dbReference type="EMBL" id="NBAG03000236">
    <property type="protein sequence ID" value="PNI66653.1"/>
    <property type="molecule type" value="Genomic_DNA"/>
</dbReference>
<evidence type="ECO:0000313" key="1">
    <source>
        <dbReference type="EMBL" id="PNI66653.1"/>
    </source>
</evidence>
<accession>A0A2J8N4G9</accession>
<organism evidence="1 2">
    <name type="scientific">Pan troglodytes</name>
    <name type="common">Chimpanzee</name>
    <dbReference type="NCBI Taxonomy" id="9598"/>
    <lineage>
        <taxon>Eukaryota</taxon>
        <taxon>Metazoa</taxon>
        <taxon>Chordata</taxon>
        <taxon>Craniata</taxon>
        <taxon>Vertebrata</taxon>
        <taxon>Euteleostomi</taxon>
        <taxon>Mammalia</taxon>
        <taxon>Eutheria</taxon>
        <taxon>Euarchontoglires</taxon>
        <taxon>Primates</taxon>
        <taxon>Haplorrhini</taxon>
        <taxon>Catarrhini</taxon>
        <taxon>Hominidae</taxon>
        <taxon>Pan</taxon>
    </lineage>
</organism>
<comment type="caution">
    <text evidence="1">The sequence shown here is derived from an EMBL/GenBank/DDBJ whole genome shotgun (WGS) entry which is preliminary data.</text>
</comment>
<reference evidence="1 2" key="1">
    <citation type="submission" date="2017-12" db="EMBL/GenBank/DDBJ databases">
        <title>High-resolution comparative analysis of great ape genomes.</title>
        <authorList>
            <person name="Pollen A."/>
            <person name="Hastie A."/>
            <person name="Hormozdiari F."/>
            <person name="Dougherty M."/>
            <person name="Liu R."/>
            <person name="Chaisson M."/>
            <person name="Hoppe E."/>
            <person name="Hill C."/>
            <person name="Pang A."/>
            <person name="Hillier L."/>
            <person name="Baker C."/>
            <person name="Armstrong J."/>
            <person name="Shendure J."/>
            <person name="Paten B."/>
            <person name="Wilson R."/>
            <person name="Chao H."/>
            <person name="Schneider V."/>
            <person name="Ventura M."/>
            <person name="Kronenberg Z."/>
            <person name="Murali S."/>
            <person name="Gordon D."/>
            <person name="Cantsilieris S."/>
            <person name="Munson K."/>
            <person name="Nelson B."/>
            <person name="Raja A."/>
            <person name="Underwood J."/>
            <person name="Diekhans M."/>
            <person name="Fiddes I."/>
            <person name="Haussler D."/>
            <person name="Eichler E."/>
        </authorList>
    </citation>
    <scope>NUCLEOTIDE SEQUENCE [LARGE SCALE GENOMIC DNA]</scope>
    <source>
        <strain evidence="1">Yerkes chimp pedigree #C0471</strain>
    </source>
</reference>
<sequence length="57" mass="6397">PENPLKYLYPNIDKDHAFGKYYSRPKEAPEPMELDGPKGTGYIKTELISVSEVTVLG</sequence>